<accession>A0A6C0CWH3</accession>
<sequence length="156" mass="17673">MIKHINLTNIENILLPVISLLVACIYQIYSIIFIYANSTVENKVEITSLNVIIFTTFINIILLIINFYKVINFFMIYGLNLFGVVNAILLTIAGIIITILPGIYINNIPNRNIFCSCSNGMANVKFFPSKNECCKKCNQGYHLIDIDENKICVVDK</sequence>
<dbReference type="AlphaFoldDB" id="A0A6C0CWH3"/>
<dbReference type="EMBL" id="MN739508">
    <property type="protein sequence ID" value="QHT09196.1"/>
    <property type="molecule type" value="Genomic_DNA"/>
</dbReference>
<dbReference type="PROSITE" id="PS51257">
    <property type="entry name" value="PROKAR_LIPOPROTEIN"/>
    <property type="match status" value="1"/>
</dbReference>
<evidence type="ECO:0000256" key="1">
    <source>
        <dbReference type="SAM" id="Phobius"/>
    </source>
</evidence>
<protein>
    <submittedName>
        <fullName evidence="2">Uncharacterized protein</fullName>
    </submittedName>
</protein>
<evidence type="ECO:0000313" key="2">
    <source>
        <dbReference type="EMBL" id="QHT09196.1"/>
    </source>
</evidence>
<keyword evidence="1" id="KW-0812">Transmembrane</keyword>
<feature type="transmembrane region" description="Helical" evidence="1">
    <location>
        <begin position="48"/>
        <end position="68"/>
    </location>
</feature>
<keyword evidence="1" id="KW-1133">Transmembrane helix</keyword>
<reference evidence="2" key="1">
    <citation type="journal article" date="2020" name="Nature">
        <title>Giant virus diversity and host interactions through global metagenomics.</title>
        <authorList>
            <person name="Schulz F."/>
            <person name="Roux S."/>
            <person name="Paez-Espino D."/>
            <person name="Jungbluth S."/>
            <person name="Walsh D.A."/>
            <person name="Denef V.J."/>
            <person name="McMahon K.D."/>
            <person name="Konstantinidis K.T."/>
            <person name="Eloe-Fadrosh E.A."/>
            <person name="Kyrpides N.C."/>
            <person name="Woyke T."/>
        </authorList>
    </citation>
    <scope>NUCLEOTIDE SEQUENCE</scope>
    <source>
        <strain evidence="2">GVMAG-M-3300023110-24</strain>
    </source>
</reference>
<organism evidence="2">
    <name type="scientific">viral metagenome</name>
    <dbReference type="NCBI Taxonomy" id="1070528"/>
    <lineage>
        <taxon>unclassified sequences</taxon>
        <taxon>metagenomes</taxon>
        <taxon>organismal metagenomes</taxon>
    </lineage>
</organism>
<feature type="transmembrane region" description="Helical" evidence="1">
    <location>
        <begin position="12"/>
        <end position="36"/>
    </location>
</feature>
<keyword evidence="1" id="KW-0472">Membrane</keyword>
<proteinExistence type="predicted"/>
<name>A0A6C0CWH3_9ZZZZ</name>
<feature type="transmembrane region" description="Helical" evidence="1">
    <location>
        <begin position="80"/>
        <end position="105"/>
    </location>
</feature>